<dbReference type="Gramene" id="ERN06041">
    <property type="protein sequence ID" value="ERN06041"/>
    <property type="gene ID" value="AMTR_s00142p00058560"/>
</dbReference>
<dbReference type="EMBL" id="KI393933">
    <property type="protein sequence ID" value="ERN06041.1"/>
    <property type="molecule type" value="Genomic_DNA"/>
</dbReference>
<dbReference type="Gene3D" id="1.10.220.150">
    <property type="entry name" value="Arf GTPase activating protein"/>
    <property type="match status" value="1"/>
</dbReference>
<feature type="compositionally biased region" description="Low complexity" evidence="5">
    <location>
        <begin position="391"/>
        <end position="406"/>
    </location>
</feature>
<reference evidence="8" key="1">
    <citation type="journal article" date="2013" name="Science">
        <title>The Amborella genome and the evolution of flowering plants.</title>
        <authorList>
            <consortium name="Amborella Genome Project"/>
        </authorList>
    </citation>
    <scope>NUCLEOTIDE SEQUENCE [LARGE SCALE GENOMIC DNA]</scope>
</reference>
<keyword evidence="2 4" id="KW-0863">Zinc-finger</keyword>
<gene>
    <name evidence="7" type="ORF">AMTR_s00142p00058560</name>
</gene>
<feature type="compositionally biased region" description="Basic and acidic residues" evidence="5">
    <location>
        <begin position="134"/>
        <end position="161"/>
    </location>
</feature>
<feature type="compositionally biased region" description="Low complexity" evidence="5">
    <location>
        <begin position="765"/>
        <end position="782"/>
    </location>
</feature>
<evidence type="ECO:0000256" key="5">
    <source>
        <dbReference type="SAM" id="MobiDB-lite"/>
    </source>
</evidence>
<feature type="compositionally biased region" description="Basic and acidic residues" evidence="5">
    <location>
        <begin position="252"/>
        <end position="264"/>
    </location>
</feature>
<dbReference type="SMART" id="SM00105">
    <property type="entry name" value="ArfGap"/>
    <property type="match status" value="1"/>
</dbReference>
<feature type="compositionally biased region" description="Basic and acidic residues" evidence="5">
    <location>
        <begin position="174"/>
        <end position="216"/>
    </location>
</feature>
<dbReference type="PANTHER" id="PTHR46085">
    <property type="entry name" value="ARFGAP/RECO-RELATED"/>
    <property type="match status" value="1"/>
</dbReference>
<dbReference type="PROSITE" id="PS50115">
    <property type="entry name" value="ARFGAP"/>
    <property type="match status" value="1"/>
</dbReference>
<dbReference type="GO" id="GO:0005096">
    <property type="term" value="F:GTPase activator activity"/>
    <property type="evidence" value="ECO:0007669"/>
    <property type="project" value="InterPro"/>
</dbReference>
<evidence type="ECO:0000259" key="6">
    <source>
        <dbReference type="PROSITE" id="PS50115"/>
    </source>
</evidence>
<evidence type="ECO:0000313" key="8">
    <source>
        <dbReference type="Proteomes" id="UP000017836"/>
    </source>
</evidence>
<dbReference type="CDD" id="cd08838">
    <property type="entry name" value="ArfGap_AGFG"/>
    <property type="match status" value="1"/>
</dbReference>
<evidence type="ECO:0000256" key="2">
    <source>
        <dbReference type="ARBA" id="ARBA00022771"/>
    </source>
</evidence>
<dbReference type="eggNOG" id="KOG0702">
    <property type="taxonomic scope" value="Eukaryota"/>
</dbReference>
<dbReference type="AlphaFoldDB" id="W1PEI0"/>
<feature type="region of interest" description="Disordered" evidence="5">
    <location>
        <begin position="756"/>
        <end position="782"/>
    </location>
</feature>
<dbReference type="PRINTS" id="PR00405">
    <property type="entry name" value="REVINTRACTNG"/>
</dbReference>
<dbReference type="STRING" id="13333.W1PEI0"/>
<dbReference type="FunFam" id="1.10.220.150:FF:000005">
    <property type="entry name" value="Arf-GAP domain and FG repeat-containing protein 1"/>
    <property type="match status" value="1"/>
</dbReference>
<feature type="compositionally biased region" description="Low complexity" evidence="5">
    <location>
        <begin position="439"/>
        <end position="449"/>
    </location>
</feature>
<evidence type="ECO:0000256" key="3">
    <source>
        <dbReference type="ARBA" id="ARBA00022833"/>
    </source>
</evidence>
<feature type="compositionally biased region" description="Low complexity" evidence="5">
    <location>
        <begin position="456"/>
        <end position="493"/>
    </location>
</feature>
<dbReference type="HOGENOM" id="CLU_021712_0_0_1"/>
<feature type="domain" description="Arf-GAP" evidence="6">
    <location>
        <begin position="23"/>
        <end position="141"/>
    </location>
</feature>
<dbReference type="Proteomes" id="UP000017836">
    <property type="component" value="Unassembled WGS sequence"/>
</dbReference>
<keyword evidence="8" id="KW-1185">Reference proteome</keyword>
<dbReference type="OMA" id="SANNDNW"/>
<dbReference type="Pfam" id="PF01412">
    <property type="entry name" value="ArfGap"/>
    <property type="match status" value="1"/>
</dbReference>
<feature type="compositionally biased region" description="Polar residues" evidence="5">
    <location>
        <begin position="537"/>
        <end position="586"/>
    </location>
</feature>
<name>W1PEI0_AMBTC</name>
<dbReference type="SUPFAM" id="SSF57863">
    <property type="entry name" value="ArfGap/RecO-like zinc finger"/>
    <property type="match status" value="1"/>
</dbReference>
<dbReference type="InterPro" id="IPR001164">
    <property type="entry name" value="ArfGAP_dom"/>
</dbReference>
<feature type="compositionally biased region" description="Polar residues" evidence="5">
    <location>
        <begin position="313"/>
        <end position="327"/>
    </location>
</feature>
<evidence type="ECO:0000313" key="7">
    <source>
        <dbReference type="EMBL" id="ERN06041.1"/>
    </source>
</evidence>
<organism evidence="7 8">
    <name type="scientific">Amborella trichopoda</name>
    <dbReference type="NCBI Taxonomy" id="13333"/>
    <lineage>
        <taxon>Eukaryota</taxon>
        <taxon>Viridiplantae</taxon>
        <taxon>Streptophyta</taxon>
        <taxon>Embryophyta</taxon>
        <taxon>Tracheophyta</taxon>
        <taxon>Spermatophyta</taxon>
        <taxon>Magnoliopsida</taxon>
        <taxon>Amborellales</taxon>
        <taxon>Amborellaceae</taxon>
        <taxon>Amborella</taxon>
    </lineage>
</organism>
<dbReference type="PANTHER" id="PTHR46085:SF3">
    <property type="entry name" value="ARF GTPASE ACTIVATING PROTEIN"/>
    <property type="match status" value="1"/>
</dbReference>
<keyword evidence="1" id="KW-0479">Metal-binding</keyword>
<evidence type="ECO:0000256" key="4">
    <source>
        <dbReference type="PROSITE-ProRule" id="PRU00288"/>
    </source>
</evidence>
<proteinExistence type="predicted"/>
<dbReference type="InterPro" id="IPR037278">
    <property type="entry name" value="ARFGAP/RecO"/>
</dbReference>
<feature type="region of interest" description="Disordered" evidence="5">
    <location>
        <begin position="134"/>
        <end position="606"/>
    </location>
</feature>
<dbReference type="GO" id="GO:0008270">
    <property type="term" value="F:zinc ion binding"/>
    <property type="evidence" value="ECO:0007669"/>
    <property type="project" value="UniProtKB-KW"/>
</dbReference>
<sequence length="782" mass="85966">MNFDRSGNIGVMANRMKEDEKNEKIIRGLLKLPANRRCINCNSLGPQYVCTNFWTFVCTACSGIHREFTHRVKSVSMAKFTSQEVTALQGGGNERAKEFYFKEWDAHRHTLPDSSNVERLRDFIRHAYVERRYTGERGTDKPPKGRMNDQEDAYENRRTDTYRGSSRSPPYEDTYDRRHNDRPAPRKADQERGYDDRYSRYDDKRSPGRYEYDRPYQENQRYGDSYRRSPARFEVVDDRRREDRSANGNQNRSDDVQFKPEERSPNSQKSSDVASPPAVRPVRDILGDDVPPLRVGDPPRPSGSRGLDPPPQTQRTASSSSMGSTDGNPPELKRQNSGSLIDFSAVPEPPPATPIQQDPFASPPVPQSSTTPVVDGNDWASFDFSSQEKVAAAPSTAPAAPASAISQLLTPTTGPVGSVSMPSMGGLESLASNGQWHFAQQQQPQQQAPSFFPIVQQQQPQQQQPSLFPLAQQQQSQQQQPSLYPPTQQQQPQQQPPSLYPFAQRQQPQQQQASLFPSIQQQQPQQQQTFLFPGADNLSTTQQLNQPVSGAANSQPWNALPGPSTQASLTAQPGQPSQVAPKQPQETSRKDESQPPPPEPKPTGRHALPEDLFAAFYSPAPVHLPAWQAGPQLGIGAVPMQFPNAGAAPIFPGQSSKSTNPFDLDPAPVQSSPTFPSLVPLQASLPNLIAGQALMRSSSFGAPVQQWRAPQVSTYPMAMPPGAYMAQQMSTSVPSLSQPGLPRYGSEASALNSYGSLQHPVAGAPNLSSQNSFSSSGGNPFG</sequence>
<feature type="compositionally biased region" description="Basic and acidic residues" evidence="5">
    <location>
        <begin position="234"/>
        <end position="245"/>
    </location>
</feature>
<dbReference type="InterPro" id="IPR044820">
    <property type="entry name" value="AGD14-like"/>
</dbReference>
<protein>
    <recommendedName>
        <fullName evidence="6">Arf-GAP domain-containing protein</fullName>
    </recommendedName>
</protein>
<dbReference type="InterPro" id="IPR038508">
    <property type="entry name" value="ArfGAP_dom_sf"/>
</dbReference>
<accession>W1PEI0</accession>
<evidence type="ECO:0000256" key="1">
    <source>
        <dbReference type="ARBA" id="ARBA00022723"/>
    </source>
</evidence>
<keyword evidence="3" id="KW-0862">Zinc</keyword>